<name>A0ABD5YUF0_9EURY</name>
<dbReference type="CDD" id="cd00408">
    <property type="entry name" value="DHDPS-like"/>
    <property type="match status" value="1"/>
</dbReference>
<dbReference type="Gene3D" id="3.20.20.70">
    <property type="entry name" value="Aldolase class I"/>
    <property type="match status" value="1"/>
</dbReference>
<protein>
    <submittedName>
        <fullName evidence="5">Dihydrodipicolinate synthase family protein</fullName>
    </submittedName>
</protein>
<evidence type="ECO:0000256" key="1">
    <source>
        <dbReference type="ARBA" id="ARBA00023239"/>
    </source>
</evidence>
<dbReference type="AlphaFoldDB" id="A0ABD5YUF0"/>
<accession>A0ABD5YUF0</accession>
<dbReference type="RefSeq" id="WP_264555683.1">
    <property type="nucleotide sequence ID" value="NZ_CP109979.1"/>
</dbReference>
<dbReference type="PANTHER" id="PTHR12128:SF66">
    <property type="entry name" value="4-HYDROXY-2-OXOGLUTARATE ALDOLASE, MITOCHONDRIAL"/>
    <property type="match status" value="1"/>
</dbReference>
<feature type="active site" description="Schiff-base intermediate with substrate" evidence="3">
    <location>
        <position position="175"/>
    </location>
</feature>
<comment type="caution">
    <text evidence="5">The sequence shown here is derived from an EMBL/GenBank/DDBJ whole genome shotgun (WGS) entry which is preliminary data.</text>
</comment>
<dbReference type="PIRSF" id="PIRSF001365">
    <property type="entry name" value="DHDPS"/>
    <property type="match status" value="1"/>
</dbReference>
<sequence>MTEYAPAPGADDPLDLHGVVPPTITAFNEDESIDAATTAAHARFVVDRGAHGVFPLGTNGEFALLTPDERTQVIEAVATEINGEVPVIAGVGAPGTRETIENAEQAAAAGADGLVVVTPYYFPIDRTGAVEHYQQIVNNISLPVYVYHIPSRTGNSLARETMSEIAALDGIAGVKDSSKDIPWLGQVIAASPDVSFFAGSDSLLVPGLDLGCTGLVSAIANAFPEIVVELYEAYDEGDRERAQSLQQTLYAVRRAFKQGSYLAGVKGALSLRGFEAGELRRPLRRMNESDEAALADELERLGVLKR</sequence>
<dbReference type="Proteomes" id="UP001596417">
    <property type="component" value="Unassembled WGS sequence"/>
</dbReference>
<reference evidence="5 6" key="1">
    <citation type="journal article" date="2019" name="Int. J. Syst. Evol. Microbiol.">
        <title>The Global Catalogue of Microorganisms (GCM) 10K type strain sequencing project: providing services to taxonomists for standard genome sequencing and annotation.</title>
        <authorList>
            <consortium name="The Broad Institute Genomics Platform"/>
            <consortium name="The Broad Institute Genome Sequencing Center for Infectious Disease"/>
            <person name="Wu L."/>
            <person name="Ma J."/>
        </authorList>
    </citation>
    <scope>NUCLEOTIDE SEQUENCE [LARGE SCALE GENOMIC DNA]</scope>
    <source>
        <strain evidence="5 6">RDMS1</strain>
    </source>
</reference>
<dbReference type="SMART" id="SM01130">
    <property type="entry name" value="DHDPS"/>
    <property type="match status" value="1"/>
</dbReference>
<dbReference type="PROSITE" id="PS00666">
    <property type="entry name" value="DHDPS_2"/>
    <property type="match status" value="1"/>
</dbReference>
<organism evidence="5 6">
    <name type="scientific">Halocatena marina</name>
    <dbReference type="NCBI Taxonomy" id="2934937"/>
    <lineage>
        <taxon>Archaea</taxon>
        <taxon>Methanobacteriati</taxon>
        <taxon>Methanobacteriota</taxon>
        <taxon>Stenosarchaea group</taxon>
        <taxon>Halobacteria</taxon>
        <taxon>Halobacteriales</taxon>
        <taxon>Natronomonadaceae</taxon>
        <taxon>Halocatena</taxon>
    </lineage>
</organism>
<keyword evidence="2" id="KW-0704">Schiff base</keyword>
<dbReference type="EMBL" id="JBHTAX010000001">
    <property type="protein sequence ID" value="MFC7191348.1"/>
    <property type="molecule type" value="Genomic_DNA"/>
</dbReference>
<dbReference type="PANTHER" id="PTHR12128">
    <property type="entry name" value="DIHYDRODIPICOLINATE SYNTHASE"/>
    <property type="match status" value="1"/>
</dbReference>
<dbReference type="InterPro" id="IPR002220">
    <property type="entry name" value="DapA-like"/>
</dbReference>
<dbReference type="InterPro" id="IPR020625">
    <property type="entry name" value="Schiff_base-form_aldolases_AS"/>
</dbReference>
<feature type="binding site" evidence="4">
    <location>
        <position position="216"/>
    </location>
    <ligand>
        <name>pyruvate</name>
        <dbReference type="ChEBI" id="CHEBI:15361"/>
    </ligand>
</feature>
<proteinExistence type="predicted"/>
<dbReference type="GO" id="GO:0044281">
    <property type="term" value="P:small molecule metabolic process"/>
    <property type="evidence" value="ECO:0007669"/>
    <property type="project" value="UniProtKB-ARBA"/>
</dbReference>
<dbReference type="GO" id="GO:0008675">
    <property type="term" value="F:2-dehydro-3-deoxy-phosphogluconate aldolase activity"/>
    <property type="evidence" value="ECO:0007669"/>
    <property type="project" value="UniProtKB-ARBA"/>
</dbReference>
<evidence type="ECO:0000256" key="4">
    <source>
        <dbReference type="PIRSR" id="PIRSR001365-2"/>
    </source>
</evidence>
<evidence type="ECO:0000313" key="5">
    <source>
        <dbReference type="EMBL" id="MFC7191348.1"/>
    </source>
</evidence>
<dbReference type="GeneID" id="76201074"/>
<evidence type="ECO:0000313" key="6">
    <source>
        <dbReference type="Proteomes" id="UP001596417"/>
    </source>
</evidence>
<dbReference type="PRINTS" id="PR00146">
    <property type="entry name" value="DHPICSNTHASE"/>
</dbReference>
<dbReference type="InterPro" id="IPR013785">
    <property type="entry name" value="Aldolase_TIM"/>
</dbReference>
<keyword evidence="6" id="KW-1185">Reference proteome</keyword>
<evidence type="ECO:0000256" key="3">
    <source>
        <dbReference type="PIRSR" id="PIRSR001365-1"/>
    </source>
</evidence>
<keyword evidence="1" id="KW-0456">Lyase</keyword>
<gene>
    <name evidence="5" type="ORF">ACFQL7_17115</name>
</gene>
<dbReference type="Pfam" id="PF00701">
    <property type="entry name" value="DHDPS"/>
    <property type="match status" value="1"/>
</dbReference>
<evidence type="ECO:0000256" key="2">
    <source>
        <dbReference type="ARBA" id="ARBA00023270"/>
    </source>
</evidence>
<feature type="active site" description="Proton donor/acceptor" evidence="3">
    <location>
        <position position="147"/>
    </location>
</feature>
<dbReference type="SUPFAM" id="SSF51569">
    <property type="entry name" value="Aldolase"/>
    <property type="match status" value="1"/>
</dbReference>